<evidence type="ECO:0000313" key="4">
    <source>
        <dbReference type="Proteomes" id="UP000291084"/>
    </source>
</evidence>
<evidence type="ECO:0000313" key="3">
    <source>
        <dbReference type="EMBL" id="BAT97363.1"/>
    </source>
</evidence>
<feature type="compositionally biased region" description="Polar residues" evidence="1">
    <location>
        <begin position="138"/>
        <end position="158"/>
    </location>
</feature>
<feature type="region of interest" description="Disordered" evidence="1">
    <location>
        <begin position="138"/>
        <end position="171"/>
    </location>
</feature>
<keyword evidence="4" id="KW-1185">Reference proteome</keyword>
<dbReference type="OrthoDB" id="1406964at2759"/>
<feature type="signal peptide" evidence="2">
    <location>
        <begin position="1"/>
        <end position="25"/>
    </location>
</feature>
<sequence length="277" mass="31056">MTRSTISPSPIFISFTLLFITFACATSSLNEIENFKPKGSDGFTVPSHVEEQGGESVKEYLDSVLKNALFGSDSTETVQNKEAYPHSYAIEAESNTQIKDQVDAEPRLIIPKHIEDEGPEAIKKYLDDLFSKALFGTDSTQTGQNQEPHQHSNSIQLDSKTHIKQDGKKMEDEDKSFNKVCKLRKEEELVNDDIAVNVSLEIVGDGEYVLKIKRVNRSSNNEDEIERAKHLAQNGAMLLHYGEILQDMGEKLITQSQALLYSVFNMSAPPKFNSHDQ</sequence>
<accession>A0A0S3SX65</accession>
<organism evidence="3 4">
    <name type="scientific">Vigna angularis var. angularis</name>
    <dbReference type="NCBI Taxonomy" id="157739"/>
    <lineage>
        <taxon>Eukaryota</taxon>
        <taxon>Viridiplantae</taxon>
        <taxon>Streptophyta</taxon>
        <taxon>Embryophyta</taxon>
        <taxon>Tracheophyta</taxon>
        <taxon>Spermatophyta</taxon>
        <taxon>Magnoliopsida</taxon>
        <taxon>eudicotyledons</taxon>
        <taxon>Gunneridae</taxon>
        <taxon>Pentapetalae</taxon>
        <taxon>rosids</taxon>
        <taxon>fabids</taxon>
        <taxon>Fabales</taxon>
        <taxon>Fabaceae</taxon>
        <taxon>Papilionoideae</taxon>
        <taxon>50 kb inversion clade</taxon>
        <taxon>NPAAA clade</taxon>
        <taxon>indigoferoid/millettioid clade</taxon>
        <taxon>Phaseoleae</taxon>
        <taxon>Vigna</taxon>
    </lineage>
</organism>
<reference evidence="3 4" key="1">
    <citation type="journal article" date="2015" name="Sci. Rep.">
        <title>The power of single molecule real-time sequencing technology in the de novo assembly of a eukaryotic genome.</title>
        <authorList>
            <person name="Sakai H."/>
            <person name="Naito K."/>
            <person name="Ogiso-Tanaka E."/>
            <person name="Takahashi Y."/>
            <person name="Iseki K."/>
            <person name="Muto C."/>
            <person name="Satou K."/>
            <person name="Teruya K."/>
            <person name="Shiroma A."/>
            <person name="Shimoji M."/>
            <person name="Hirano T."/>
            <person name="Itoh T."/>
            <person name="Kaga A."/>
            <person name="Tomooka N."/>
        </authorList>
    </citation>
    <scope>NUCLEOTIDE SEQUENCE [LARGE SCALE GENOMIC DNA]</scope>
    <source>
        <strain evidence="4">cv. Shumari</strain>
    </source>
</reference>
<evidence type="ECO:0000256" key="1">
    <source>
        <dbReference type="SAM" id="MobiDB-lite"/>
    </source>
</evidence>
<dbReference type="Proteomes" id="UP000291084">
    <property type="component" value="Chromosome 9"/>
</dbReference>
<dbReference type="AlphaFoldDB" id="A0A0S3SX65"/>
<protein>
    <submittedName>
        <fullName evidence="3">Uncharacterized protein</fullName>
    </submittedName>
</protein>
<feature type="chain" id="PRO_5006618724" evidence="2">
    <location>
        <begin position="26"/>
        <end position="277"/>
    </location>
</feature>
<dbReference type="PROSITE" id="PS51257">
    <property type="entry name" value="PROKAR_LIPOPROTEIN"/>
    <property type="match status" value="1"/>
</dbReference>
<keyword evidence="2" id="KW-0732">Signal</keyword>
<feature type="compositionally biased region" description="Basic and acidic residues" evidence="1">
    <location>
        <begin position="159"/>
        <end position="171"/>
    </location>
</feature>
<dbReference type="EMBL" id="AP015042">
    <property type="protein sequence ID" value="BAT97363.1"/>
    <property type="molecule type" value="Genomic_DNA"/>
</dbReference>
<proteinExistence type="predicted"/>
<evidence type="ECO:0000256" key="2">
    <source>
        <dbReference type="SAM" id="SignalP"/>
    </source>
</evidence>
<gene>
    <name evidence="3" type="primary">Vigan.09G078600</name>
    <name evidence="3" type="ORF">VIGAN_09078600</name>
</gene>
<name>A0A0S3SX65_PHAAN</name>